<evidence type="ECO:0000259" key="2">
    <source>
        <dbReference type="Pfam" id="PF23571"/>
    </source>
</evidence>
<protein>
    <submittedName>
        <fullName evidence="3">GH3 auxin-responsive promoter family protein</fullName>
    </submittedName>
</protein>
<evidence type="ECO:0000313" key="3">
    <source>
        <dbReference type="EMBL" id="MCK0085859.1"/>
    </source>
</evidence>
<dbReference type="PANTHER" id="PTHR31901:SF9">
    <property type="entry name" value="GH3 DOMAIN-CONTAINING PROTEIN"/>
    <property type="match status" value="1"/>
</dbReference>
<dbReference type="InterPro" id="IPR004993">
    <property type="entry name" value="GH3"/>
</dbReference>
<gene>
    <name evidence="3" type="ORF">K5I21_08275</name>
</gene>
<comment type="caution">
    <text evidence="3">The sequence shown here is derived from an EMBL/GenBank/DDBJ whole genome shotgun (WGS) entry which is preliminary data.</text>
</comment>
<dbReference type="Pfam" id="PF23571">
    <property type="entry name" value="GH3_M"/>
    <property type="match status" value="1"/>
</dbReference>
<keyword evidence="1" id="KW-0472">Membrane</keyword>
<evidence type="ECO:0000256" key="1">
    <source>
        <dbReference type="SAM" id="Phobius"/>
    </source>
</evidence>
<dbReference type="AlphaFoldDB" id="A0AAW5F2V4"/>
<reference evidence="3" key="1">
    <citation type="journal article" date="2022" name="Cell Host Microbe">
        <title>Colonization of the live biotherapeutic product VE303 and modulation of the microbiota and metabolites in healthy volunteers.</title>
        <authorList>
            <person name="Dsouza M."/>
            <person name="Menon R."/>
            <person name="Crossette E."/>
            <person name="Bhattarai S.K."/>
            <person name="Schneider J."/>
            <person name="Kim Y.G."/>
            <person name="Reddy S."/>
            <person name="Caballero S."/>
            <person name="Felix C."/>
            <person name="Cornacchione L."/>
            <person name="Hendrickson J."/>
            <person name="Watson A.R."/>
            <person name="Minot S.S."/>
            <person name="Greenfield N."/>
            <person name="Schopf L."/>
            <person name="Szabady R."/>
            <person name="Patarroyo J."/>
            <person name="Smith W."/>
            <person name="Harrison P."/>
            <person name="Kuijper E.J."/>
            <person name="Kelly C.P."/>
            <person name="Olle B."/>
            <person name="Bobilev D."/>
            <person name="Silber J.L."/>
            <person name="Bucci V."/>
            <person name="Roberts B."/>
            <person name="Faith J."/>
            <person name="Norman J.M."/>
        </authorList>
    </citation>
    <scope>NUCLEOTIDE SEQUENCE</scope>
    <source>
        <strain evidence="3">VE303-04</strain>
    </source>
</reference>
<dbReference type="InterPro" id="IPR042099">
    <property type="entry name" value="ANL_N_sf"/>
</dbReference>
<accession>A0AAW5F2V4</accession>
<evidence type="ECO:0000313" key="4">
    <source>
        <dbReference type="Proteomes" id="UP001203136"/>
    </source>
</evidence>
<feature type="transmembrane region" description="Helical" evidence="1">
    <location>
        <begin position="149"/>
        <end position="167"/>
    </location>
</feature>
<dbReference type="Gene3D" id="3.40.50.12780">
    <property type="entry name" value="N-terminal domain of ligase-like"/>
    <property type="match status" value="1"/>
</dbReference>
<dbReference type="GO" id="GO:0016881">
    <property type="term" value="F:acid-amino acid ligase activity"/>
    <property type="evidence" value="ECO:0007669"/>
    <property type="project" value="TreeGrafter"/>
</dbReference>
<dbReference type="EMBL" id="JAINVB010000001">
    <property type="protein sequence ID" value="MCK0085859.1"/>
    <property type="molecule type" value="Genomic_DNA"/>
</dbReference>
<feature type="domain" description="GH3 middle" evidence="2">
    <location>
        <begin position="317"/>
        <end position="400"/>
    </location>
</feature>
<dbReference type="Proteomes" id="UP001203136">
    <property type="component" value="Unassembled WGS sequence"/>
</dbReference>
<name>A0AAW5F2V4_CLOSY</name>
<sequence>MNYGQKVKKQQYREIWEEYCSFLDLSIEEYMEIQKRLLEEQISVWSASGLGQMFLKGRQPQTIEDFRRTVPLTTYGDYADILLAKKTDMLPGEPVIWLQTTWESGKHPVKVAPYTRSMLDVFRSNLMAITTLSSSNETKKARLKNGDKVLFGLAPLPFVTGLFPVVFEEKIDFKFLPPVKEAHSMSFGERNKKGFSLGMQKGIDLFFGLSSVAFYITENFASSFQGGASGGMLKKAVKMKPLMLYRFLKAKYQCAKEGRDIEPRDLFSLKSLVCAGTDTASYKDALREAWGIDPLEIFAGTEVSIVGTETHSRNGMVFFPDSCFYEFIPEDEVYKSMDDPSYQPLTILMDELVANQNYELVVTVLKGGAFARYRIGDMFRCVSTGGDKSTNLPQLVFLDRVPWVIDIAGFTRITENSIEDVIRLSGLSIKHWIAKKEYDTKRRPYLHIYVELNPADLGRMAVSTQILKEHLEVYFTFFDTDYRDLKKMLGIEPLQITVLKCGTMEQYQELTGKKLRRVNPSSFELSEFLKFDTYQINGDRRYGR</sequence>
<dbReference type="InterPro" id="IPR055377">
    <property type="entry name" value="GH3_M"/>
</dbReference>
<dbReference type="Pfam" id="PF03321">
    <property type="entry name" value="GH3"/>
    <property type="match status" value="1"/>
</dbReference>
<proteinExistence type="predicted"/>
<dbReference type="RefSeq" id="WP_247213187.1">
    <property type="nucleotide sequence ID" value="NZ_JAINVB010000001.1"/>
</dbReference>
<organism evidence="3 4">
    <name type="scientific">Clostridium symbiosum</name>
    <name type="common">Bacteroides symbiosus</name>
    <dbReference type="NCBI Taxonomy" id="1512"/>
    <lineage>
        <taxon>Bacteria</taxon>
        <taxon>Bacillati</taxon>
        <taxon>Bacillota</taxon>
        <taxon>Clostridia</taxon>
        <taxon>Lachnospirales</taxon>
        <taxon>Lachnospiraceae</taxon>
        <taxon>Otoolea</taxon>
    </lineage>
</organism>
<keyword evidence="1" id="KW-0812">Transmembrane</keyword>
<keyword evidence="1" id="KW-1133">Transmembrane helix</keyword>
<dbReference type="PANTHER" id="PTHR31901">
    <property type="entry name" value="GH3 DOMAIN-CONTAINING PROTEIN"/>
    <property type="match status" value="1"/>
</dbReference>
<dbReference type="GO" id="GO:0005737">
    <property type="term" value="C:cytoplasm"/>
    <property type="evidence" value="ECO:0007669"/>
    <property type="project" value="TreeGrafter"/>
</dbReference>